<organism evidence="1 2">
    <name type="scientific">Bacillus altitudinis</name>
    <dbReference type="NCBI Taxonomy" id="293387"/>
    <lineage>
        <taxon>Bacteria</taxon>
        <taxon>Bacillati</taxon>
        <taxon>Bacillota</taxon>
        <taxon>Bacilli</taxon>
        <taxon>Bacillales</taxon>
        <taxon>Bacillaceae</taxon>
        <taxon>Bacillus</taxon>
    </lineage>
</organism>
<sequence length="42" mass="5048">MKQKEKLCLQILYKLQKNNKALLLNDLILYSKLLEYKLSYGM</sequence>
<evidence type="ECO:0000313" key="1">
    <source>
        <dbReference type="EMBL" id="VXC01479.1"/>
    </source>
</evidence>
<evidence type="ECO:0000313" key="2">
    <source>
        <dbReference type="Proteomes" id="UP000433089"/>
    </source>
</evidence>
<name>A0A653V5T8_BACAB</name>
<dbReference type="Proteomes" id="UP000433089">
    <property type="component" value="Unassembled WGS sequence"/>
</dbReference>
<reference evidence="1 2" key="1">
    <citation type="submission" date="2019-10" db="EMBL/GenBank/DDBJ databases">
        <authorList>
            <person name="Karimi E."/>
        </authorList>
    </citation>
    <scope>NUCLEOTIDE SEQUENCE [LARGE SCALE GENOMIC DNA]</scope>
    <source>
        <strain evidence="1">Bacillus sp. 348</strain>
    </source>
</reference>
<proteinExistence type="predicted"/>
<accession>A0A653V5T8</accession>
<dbReference type="EMBL" id="CABWLH010000010">
    <property type="protein sequence ID" value="VXC01479.1"/>
    <property type="molecule type" value="Genomic_DNA"/>
</dbReference>
<gene>
    <name evidence="1" type="ORF">BACI348_50048</name>
</gene>
<protein>
    <submittedName>
        <fullName evidence="1">Uncharacterized protein</fullName>
    </submittedName>
</protein>
<dbReference type="AlphaFoldDB" id="A0A653V5T8"/>